<accession>A0A9Q0M4T0</accession>
<reference evidence="1" key="1">
    <citation type="submission" date="2022-12" db="EMBL/GenBank/DDBJ databases">
        <title>Genome assemblies of Blomia tropicalis.</title>
        <authorList>
            <person name="Cui Y."/>
        </authorList>
    </citation>
    <scope>NUCLEOTIDE SEQUENCE</scope>
    <source>
        <tissue evidence="1">Adult mites</tissue>
    </source>
</reference>
<gene>
    <name evidence="1" type="ORF">RDWZM_004726</name>
</gene>
<comment type="caution">
    <text evidence="1">The sequence shown here is derived from an EMBL/GenBank/DDBJ whole genome shotgun (WGS) entry which is preliminary data.</text>
</comment>
<dbReference type="EMBL" id="JAPWDV010000002">
    <property type="protein sequence ID" value="KAJ6218914.1"/>
    <property type="molecule type" value="Genomic_DNA"/>
</dbReference>
<proteinExistence type="predicted"/>
<evidence type="ECO:0000313" key="2">
    <source>
        <dbReference type="Proteomes" id="UP001142055"/>
    </source>
</evidence>
<name>A0A9Q0M4T0_BLOTA</name>
<organism evidence="1 2">
    <name type="scientific">Blomia tropicalis</name>
    <name type="common">Mite</name>
    <dbReference type="NCBI Taxonomy" id="40697"/>
    <lineage>
        <taxon>Eukaryota</taxon>
        <taxon>Metazoa</taxon>
        <taxon>Ecdysozoa</taxon>
        <taxon>Arthropoda</taxon>
        <taxon>Chelicerata</taxon>
        <taxon>Arachnida</taxon>
        <taxon>Acari</taxon>
        <taxon>Acariformes</taxon>
        <taxon>Sarcoptiformes</taxon>
        <taxon>Astigmata</taxon>
        <taxon>Glycyphagoidea</taxon>
        <taxon>Echimyopodidae</taxon>
        <taxon>Blomia</taxon>
    </lineage>
</organism>
<feature type="non-terminal residue" evidence="1">
    <location>
        <position position="1"/>
    </location>
</feature>
<keyword evidence="2" id="KW-1185">Reference proteome</keyword>
<sequence length="81" mass="9320">YLRRADQPLDHHFVLRFCVCSTSQPHLSCKSTPIISTARSSLDADSPDHHHHPLVHCFIIDHHLAPNHNVTIVMLYLYNNN</sequence>
<dbReference type="AlphaFoldDB" id="A0A9Q0M4T0"/>
<dbReference type="Proteomes" id="UP001142055">
    <property type="component" value="Chromosome 2"/>
</dbReference>
<feature type="non-terminal residue" evidence="1">
    <location>
        <position position="81"/>
    </location>
</feature>
<evidence type="ECO:0000313" key="1">
    <source>
        <dbReference type="EMBL" id="KAJ6218914.1"/>
    </source>
</evidence>
<protein>
    <submittedName>
        <fullName evidence="1">Uncharacterized protein</fullName>
    </submittedName>
</protein>